<evidence type="ECO:0000313" key="1">
    <source>
        <dbReference type="EMBL" id="GAA2122705.1"/>
    </source>
</evidence>
<proteinExistence type="predicted"/>
<name>A0ABP5K0B3_9ACTN</name>
<organism evidence="1 2">
    <name type="scientific">Nocardioides bigeumensis</name>
    <dbReference type="NCBI Taxonomy" id="433657"/>
    <lineage>
        <taxon>Bacteria</taxon>
        <taxon>Bacillati</taxon>
        <taxon>Actinomycetota</taxon>
        <taxon>Actinomycetes</taxon>
        <taxon>Propionibacteriales</taxon>
        <taxon>Nocardioidaceae</taxon>
        <taxon>Nocardioides</taxon>
    </lineage>
</organism>
<dbReference type="Proteomes" id="UP001500575">
    <property type="component" value="Unassembled WGS sequence"/>
</dbReference>
<accession>A0ABP5K0B3</accession>
<gene>
    <name evidence="1" type="ORF">GCM10009843_18050</name>
</gene>
<sequence length="171" mass="19017">MIEMGESLVGAYLRYVKNCDMVLYNERTEAQGEIDVIGVRAGDVPEVWLCEVATHIAGLGYGADFGQMTNKIANKLERAAAFARKLFPDHVTHVEFWAPNVPVGKTTAWFTEHVDSSLANGVEVTFVINSEYTQRLQQLVDLAAKDTRTPSEPAYRLLQILTHTRGGKLSF</sequence>
<protein>
    <submittedName>
        <fullName evidence="1">Uncharacterized protein</fullName>
    </submittedName>
</protein>
<dbReference type="RefSeq" id="WP_344303367.1">
    <property type="nucleotide sequence ID" value="NZ_BAAAQQ010000009.1"/>
</dbReference>
<evidence type="ECO:0000313" key="2">
    <source>
        <dbReference type="Proteomes" id="UP001500575"/>
    </source>
</evidence>
<reference evidence="2" key="1">
    <citation type="journal article" date="2019" name="Int. J. Syst. Evol. Microbiol.">
        <title>The Global Catalogue of Microorganisms (GCM) 10K type strain sequencing project: providing services to taxonomists for standard genome sequencing and annotation.</title>
        <authorList>
            <consortium name="The Broad Institute Genomics Platform"/>
            <consortium name="The Broad Institute Genome Sequencing Center for Infectious Disease"/>
            <person name="Wu L."/>
            <person name="Ma J."/>
        </authorList>
    </citation>
    <scope>NUCLEOTIDE SEQUENCE [LARGE SCALE GENOMIC DNA]</scope>
    <source>
        <strain evidence="2">JCM 16021</strain>
    </source>
</reference>
<keyword evidence="2" id="KW-1185">Reference proteome</keyword>
<comment type="caution">
    <text evidence="1">The sequence shown here is derived from an EMBL/GenBank/DDBJ whole genome shotgun (WGS) entry which is preliminary data.</text>
</comment>
<dbReference type="EMBL" id="BAAAQQ010000009">
    <property type="protein sequence ID" value="GAA2122705.1"/>
    <property type="molecule type" value="Genomic_DNA"/>
</dbReference>